<dbReference type="Gene3D" id="3.20.20.80">
    <property type="entry name" value="Glycosidases"/>
    <property type="match status" value="1"/>
</dbReference>
<name>A0ABM4DIX8_HYDVU</name>
<dbReference type="Pfam" id="PF12971">
    <property type="entry name" value="NAGLU_N"/>
    <property type="match status" value="1"/>
</dbReference>
<feature type="domain" description="Alpha-N-acetylglucosaminidase tim-barrel" evidence="2">
    <location>
        <begin position="160"/>
        <end position="494"/>
    </location>
</feature>
<evidence type="ECO:0000259" key="4">
    <source>
        <dbReference type="Pfam" id="PF12972"/>
    </source>
</evidence>
<sequence>MSHPLRTALFRNLKVMIKLVYLCLIVNCICLILSNCEALPKKILKTYNHIRTKSSSSEQKESVIQLIKRLIPAHASKFIISIHETYVDSEFADYFEIVSTTNGSIKIIGSTGVAAAAGFYHYLKYWCFAHISWSGNHLNIPTNLPFVHSPVKKVFYEKFRYYQNVCTVSYSMVFWNWTRWEQEIDWMAMNGINFPLAFTGQESVWQIVYKKFGLTQDELDEHFSGPAFLAWQRMGNLEGWGGPLSSSWYSKQLQLQQNIISRMRSFGMIPVLPGFGGHIPKALVNRLFPTSKYYKLKPWNKFTGKYGETFLLDPQDPLFKKVGAAFVEMQKQLYNGTDHVYNADIFNEMDPPQLTSAFITNTSIGVYNAMLASDSDAVWLMQGWMFLSSVWKPELIKAWLQAIPYGKLIILDLASDLYPLYDQTNAFYGHPFIWCMIENFGGTTRLYGQLTGVMKGVISARKTYKSFMIGTGMTPEGINQNDINFELMNEMGWRNEEFNISDWTLSYIKRRYGDYPKMVSDAWLILIDTIYNCNDGIENGGYEGRIPVMRPRLNAKLPVHMWYSVKDLYNAWKLMVKGSDYMPLIDTFRNDLVRLGTQVLEDLSIMFYTQMVSGYFNKSTLDVEKYGSKITVLLTDMDRLLATDQYSLLGRWIQSARSMGDTLNETKLLEYNAKNQITFWGPNGEIHDYANKNWAGLVGSFYFERWNIFINFLSDSLKRDVPYDDSAFVSKVLQFEKEWNDEIKEFSADPTGDAFDISHQLLRAYEKVFESEISMTVFKKAFKVPDTPLLF</sequence>
<accession>A0ABM4DIX8</accession>
<dbReference type="InterPro" id="IPR024732">
    <property type="entry name" value="NAGLU_C"/>
</dbReference>
<organism evidence="5 6">
    <name type="scientific">Hydra vulgaris</name>
    <name type="common">Hydra</name>
    <name type="synonym">Hydra attenuata</name>
    <dbReference type="NCBI Taxonomy" id="6087"/>
    <lineage>
        <taxon>Eukaryota</taxon>
        <taxon>Metazoa</taxon>
        <taxon>Cnidaria</taxon>
        <taxon>Hydrozoa</taxon>
        <taxon>Hydroidolina</taxon>
        <taxon>Anthoathecata</taxon>
        <taxon>Aplanulata</taxon>
        <taxon>Hydridae</taxon>
        <taxon>Hydra</taxon>
    </lineage>
</organism>
<keyword evidence="1" id="KW-0378">Hydrolase</keyword>
<dbReference type="RefSeq" id="XP_065674429.1">
    <property type="nucleotide sequence ID" value="XM_065818357.1"/>
</dbReference>
<dbReference type="Gene3D" id="3.30.379.10">
    <property type="entry name" value="Chitobiase/beta-hexosaminidase domain 2-like"/>
    <property type="match status" value="1"/>
</dbReference>
<dbReference type="InterPro" id="IPR029018">
    <property type="entry name" value="Hex-like_dom2"/>
</dbReference>
<dbReference type="Pfam" id="PF12972">
    <property type="entry name" value="NAGLU_C"/>
    <property type="match status" value="1"/>
</dbReference>
<evidence type="ECO:0000313" key="5">
    <source>
        <dbReference type="Proteomes" id="UP001652625"/>
    </source>
</evidence>
<feature type="domain" description="Alpha-N-acetylglucosaminidase N-terminal" evidence="3">
    <location>
        <begin position="63"/>
        <end position="145"/>
    </location>
</feature>
<dbReference type="InterPro" id="IPR024240">
    <property type="entry name" value="NAGLU_N"/>
</dbReference>
<dbReference type="GeneID" id="100203286"/>
<evidence type="ECO:0000259" key="2">
    <source>
        <dbReference type="Pfam" id="PF05089"/>
    </source>
</evidence>
<reference evidence="6" key="1">
    <citation type="submission" date="2025-08" db="UniProtKB">
        <authorList>
            <consortium name="RefSeq"/>
        </authorList>
    </citation>
    <scope>IDENTIFICATION</scope>
</reference>
<dbReference type="Gene3D" id="1.20.120.670">
    <property type="entry name" value="N-acetyl-b-d-glucoasminidase"/>
    <property type="match status" value="1"/>
</dbReference>
<dbReference type="InterPro" id="IPR007781">
    <property type="entry name" value="NAGLU"/>
</dbReference>
<dbReference type="Proteomes" id="UP001652625">
    <property type="component" value="Chromosome 14"/>
</dbReference>
<dbReference type="InterPro" id="IPR024733">
    <property type="entry name" value="NAGLU_tim-barrel"/>
</dbReference>
<dbReference type="PANTHER" id="PTHR12872">
    <property type="entry name" value="ALPHA-N-ACETYLGLUCOSAMINIDASE"/>
    <property type="match status" value="1"/>
</dbReference>
<feature type="domain" description="Alpha-N-acetylglucosaminidase C-terminal" evidence="4">
    <location>
        <begin position="503"/>
        <end position="762"/>
    </location>
</feature>
<evidence type="ECO:0000259" key="3">
    <source>
        <dbReference type="Pfam" id="PF12971"/>
    </source>
</evidence>
<dbReference type="PANTHER" id="PTHR12872:SF1">
    <property type="entry name" value="ALPHA-N-ACETYLGLUCOSAMINIDASE"/>
    <property type="match status" value="1"/>
</dbReference>
<evidence type="ECO:0000313" key="6">
    <source>
        <dbReference type="RefSeq" id="XP_065674429.1"/>
    </source>
</evidence>
<proteinExistence type="predicted"/>
<protein>
    <submittedName>
        <fullName evidence="6">Alpha-N-acetylglucosaminidase isoform X2</fullName>
    </submittedName>
</protein>
<gene>
    <name evidence="6" type="primary">LOC100203286</name>
</gene>
<keyword evidence="5" id="KW-1185">Reference proteome</keyword>
<evidence type="ECO:0000256" key="1">
    <source>
        <dbReference type="ARBA" id="ARBA00022801"/>
    </source>
</evidence>
<dbReference type="Pfam" id="PF05089">
    <property type="entry name" value="NAGLU"/>
    <property type="match status" value="1"/>
</dbReference>